<reference evidence="1" key="1">
    <citation type="journal article" date="2015" name="Nature">
        <title>Complex archaea that bridge the gap between prokaryotes and eukaryotes.</title>
        <authorList>
            <person name="Spang A."/>
            <person name="Saw J.H."/>
            <person name="Jorgensen S.L."/>
            <person name="Zaremba-Niedzwiedzka K."/>
            <person name="Martijn J."/>
            <person name="Lind A.E."/>
            <person name="van Eijk R."/>
            <person name="Schleper C."/>
            <person name="Guy L."/>
            <person name="Ettema T.J."/>
        </authorList>
    </citation>
    <scope>NUCLEOTIDE SEQUENCE</scope>
</reference>
<protein>
    <submittedName>
        <fullName evidence="1">Uncharacterized protein</fullName>
    </submittedName>
</protein>
<gene>
    <name evidence="1" type="ORF">LCGC14_1673420</name>
</gene>
<comment type="caution">
    <text evidence="1">The sequence shown here is derived from an EMBL/GenBank/DDBJ whole genome shotgun (WGS) entry which is preliminary data.</text>
</comment>
<organism evidence="1">
    <name type="scientific">marine sediment metagenome</name>
    <dbReference type="NCBI Taxonomy" id="412755"/>
    <lineage>
        <taxon>unclassified sequences</taxon>
        <taxon>metagenomes</taxon>
        <taxon>ecological metagenomes</taxon>
    </lineage>
</organism>
<proteinExistence type="predicted"/>
<evidence type="ECO:0000313" key="1">
    <source>
        <dbReference type="EMBL" id="KKM17670.1"/>
    </source>
</evidence>
<dbReference type="EMBL" id="LAZR01014397">
    <property type="protein sequence ID" value="KKM17670.1"/>
    <property type="molecule type" value="Genomic_DNA"/>
</dbReference>
<feature type="non-terminal residue" evidence="1">
    <location>
        <position position="1029"/>
    </location>
</feature>
<name>A0A0F9KQH9_9ZZZZ</name>
<feature type="non-terminal residue" evidence="1">
    <location>
        <position position="1"/>
    </location>
</feature>
<accession>A0A0F9KQH9</accession>
<sequence>MFASSDNISFNSATGQFSINISLAGTALASDWNFNNFTTAYANNGFSGANLSILLNSFFVNNSYGNSNFTTAVNSFFVNNSFNIENHSAIPHIGNTSTDIYSMFASSDNISFNSATGQFSINISLAGTALASDWNFNNFTTAYSTNGWNLPNFTSAYSTQGWNLANHTAIAHVGNTSAELDIWIDAAGDTTSFQKVFNWNESNLTRINRLEAPDGSYLAFGQLEDIMDLNKSIVLFSNQSLESGEIVFVVGSPDNTIHLMISKARNNSGRILGNSWMIIPENISNIMGDRSALNLTDCLNICDFFNETCRLDCDTAGYGASLLVQGGIHIWRQLFVDGDSRFGDAIDVFSQGRDVNMVNTSLHVRRPRIEEIGVAIGEVFDALENQGNFNDGTLNPFVQINPSLNINEWFVVDDAECFDDECAHAGGGTGSPTRIMETNVSTFQTDECNISFIYTVDMGGSDTFDLILNNNSGSGDVTLFTTSSAAVDSEQNFGLDSRFKNASIVTIGFEFAGNNQNLDDVWLDNIVLNCNSTISTLKNITRFDTEFFLGDGSKSQRIFWNDSTKILEIPGNTTFVNVEEQFLNVTETIDTVNLNVSGNIGFGLYLNWDTDSTNDFDAGGVWTTVNDTANWLTLYGTDGFKITNSTANWLTNYNTNGWNIVNDTANWLTNYNTDGWNILNDTTNWLTNYNTDGWNLINHTNVPHIGNTSVDIYSMFTSSDNISFNSGTGQFSINISVGSNVALGSDWNQGNFSTAIDSHTVNNSFNIANHSAIAHIGNTTDELVTGRGISVLGLNVTGTIGMTLNVSDVLYVNASSGRVGIGTSSPDSVFHIKADIPGLVGSHSAGQIIIQNPDDDNKSNVVITAYESDGDGNPDQQLWYLGSSSSSNSNIILLNRRNALLQFGTNDNTQMTILGNGNVGIGTTSPNFKLDVAGTINASELNISAGITLGGVRETSWPTASPAAGAWEIVNDTANWLTLYGTNGFSGANLSILLNSFFVNNSYGNSNFTTAVNSFFVNNSFNIENHSAI</sequence>
<dbReference type="AlphaFoldDB" id="A0A0F9KQH9"/>